<dbReference type="EMBL" id="SJPR01000003">
    <property type="protein sequence ID" value="TWT96852.1"/>
    <property type="molecule type" value="Genomic_DNA"/>
</dbReference>
<dbReference type="RefSeq" id="WP_197526525.1">
    <property type="nucleotide sequence ID" value="NZ_SJPR01000003.1"/>
</dbReference>
<dbReference type="Proteomes" id="UP000317421">
    <property type="component" value="Unassembled WGS sequence"/>
</dbReference>
<dbReference type="CDD" id="cd13518">
    <property type="entry name" value="PBP2_Fe3_thiamine_like"/>
    <property type="match status" value="1"/>
</dbReference>
<accession>A0A5C6A9Z9</accession>
<feature type="chain" id="PRO_5023007585" evidence="2">
    <location>
        <begin position="21"/>
        <end position="350"/>
    </location>
</feature>
<feature type="signal peptide" evidence="2">
    <location>
        <begin position="1"/>
        <end position="20"/>
    </location>
</feature>
<dbReference type="PROSITE" id="PS51257">
    <property type="entry name" value="PROKAR_LIPOPROTEIN"/>
    <property type="match status" value="1"/>
</dbReference>
<comment type="caution">
    <text evidence="3">The sequence shown here is derived from an EMBL/GenBank/DDBJ whole genome shotgun (WGS) entry which is preliminary data.</text>
</comment>
<dbReference type="PANTHER" id="PTHR30006">
    <property type="entry name" value="THIAMINE-BINDING PERIPLASMIC PROTEIN-RELATED"/>
    <property type="match status" value="1"/>
</dbReference>
<evidence type="ECO:0000256" key="1">
    <source>
        <dbReference type="ARBA" id="ARBA00022729"/>
    </source>
</evidence>
<reference evidence="3 4" key="1">
    <citation type="submission" date="2019-02" db="EMBL/GenBank/DDBJ databases">
        <title>Deep-cultivation of Planctomycetes and their phenomic and genomic characterization uncovers novel biology.</title>
        <authorList>
            <person name="Wiegand S."/>
            <person name="Jogler M."/>
            <person name="Boedeker C."/>
            <person name="Pinto D."/>
            <person name="Vollmers J."/>
            <person name="Rivas-Marin E."/>
            <person name="Kohn T."/>
            <person name="Peeters S.H."/>
            <person name="Heuer A."/>
            <person name="Rast P."/>
            <person name="Oberbeckmann S."/>
            <person name="Bunk B."/>
            <person name="Jeske O."/>
            <person name="Meyerdierks A."/>
            <person name="Storesund J.E."/>
            <person name="Kallscheuer N."/>
            <person name="Luecker S."/>
            <person name="Lage O.M."/>
            <person name="Pohl T."/>
            <person name="Merkel B.J."/>
            <person name="Hornburger P."/>
            <person name="Mueller R.-W."/>
            <person name="Bruemmer F."/>
            <person name="Labrenz M."/>
            <person name="Spormann A.M."/>
            <person name="Op Den Camp H."/>
            <person name="Overmann J."/>
            <person name="Amann R."/>
            <person name="Jetten M.S.M."/>
            <person name="Mascher T."/>
            <person name="Medema M.H."/>
            <person name="Devos D.P."/>
            <person name="Kaster A.-K."/>
            <person name="Ovreas L."/>
            <person name="Rohde M."/>
            <person name="Galperin M.Y."/>
            <person name="Jogler C."/>
        </authorList>
    </citation>
    <scope>NUCLEOTIDE SEQUENCE [LARGE SCALE GENOMIC DNA]</scope>
    <source>
        <strain evidence="3 4">Pla108</strain>
    </source>
</reference>
<protein>
    <submittedName>
        <fullName evidence="3">Putative binding protein component of ABC iron transporter</fullName>
    </submittedName>
</protein>
<proteinExistence type="predicted"/>
<dbReference type="Pfam" id="PF13343">
    <property type="entry name" value="SBP_bac_6"/>
    <property type="match status" value="1"/>
</dbReference>
<keyword evidence="1 2" id="KW-0732">Signal</keyword>
<name>A0A5C6A9Z9_9BACT</name>
<dbReference type="PANTHER" id="PTHR30006:SF24">
    <property type="entry name" value="SLL0237 PROTEIN"/>
    <property type="match status" value="1"/>
</dbReference>
<keyword evidence="4" id="KW-1185">Reference proteome</keyword>
<organism evidence="3 4">
    <name type="scientific">Botrimarina colliarenosi</name>
    <dbReference type="NCBI Taxonomy" id="2528001"/>
    <lineage>
        <taxon>Bacteria</taxon>
        <taxon>Pseudomonadati</taxon>
        <taxon>Planctomycetota</taxon>
        <taxon>Planctomycetia</taxon>
        <taxon>Pirellulales</taxon>
        <taxon>Lacipirellulaceae</taxon>
        <taxon>Botrimarina</taxon>
    </lineage>
</organism>
<dbReference type="InterPro" id="IPR026045">
    <property type="entry name" value="Ferric-bd"/>
</dbReference>
<evidence type="ECO:0000313" key="3">
    <source>
        <dbReference type="EMBL" id="TWT96852.1"/>
    </source>
</evidence>
<evidence type="ECO:0000313" key="4">
    <source>
        <dbReference type="Proteomes" id="UP000317421"/>
    </source>
</evidence>
<dbReference type="Gene3D" id="3.40.190.10">
    <property type="entry name" value="Periplasmic binding protein-like II"/>
    <property type="match status" value="2"/>
</dbReference>
<evidence type="ECO:0000256" key="2">
    <source>
        <dbReference type="SAM" id="SignalP"/>
    </source>
</evidence>
<dbReference type="PIRSF" id="PIRSF002825">
    <property type="entry name" value="CfbpA"/>
    <property type="match status" value="1"/>
</dbReference>
<dbReference type="SUPFAM" id="SSF53850">
    <property type="entry name" value="Periplasmic binding protein-like II"/>
    <property type="match status" value="1"/>
</dbReference>
<gene>
    <name evidence="3" type="ORF">Pla108_26270</name>
</gene>
<sequence length="350" mass="38592" precursor="true">MKARSLALLTLILIAIASGGCDTPKVPKQVVVYTALDEEFSRPIFDAFTRKTGIEVLAKFDTEATKTVGLASAIMAERERPRADVFWNNELLHTLRLKREGLLRSQPMAADKNYDPEYRSKDLDWRGFAARARVLIVNTNLVKEARWPHSIEDLTDPQWYDQAGVAKPLFGTTATQAACLFEQWGDERAKKFFTGVKKNCRILSGNKRVAQEVARGKLAFGLTDTDDAMIELEGGQPVTIIYPDQPKEEGQEALGTLFIPNTIALVEGSPNPTAGHALAEFLLTSLVECRLVIGPSAQIPLSNESRSDNACRCRVKTPEEVQPMAVNWEAAAAGWDDASKWLAEEFGGAL</sequence>
<dbReference type="AlphaFoldDB" id="A0A5C6A9Z9"/>